<proteinExistence type="predicted"/>
<accession>M4BIQ9</accession>
<dbReference type="HOGENOM" id="CLU_1800177_0_0_1"/>
<dbReference type="Proteomes" id="UP000011713">
    <property type="component" value="Unassembled WGS sequence"/>
</dbReference>
<feature type="region of interest" description="Disordered" evidence="1">
    <location>
        <begin position="50"/>
        <end position="70"/>
    </location>
</feature>
<keyword evidence="4" id="KW-1185">Reference proteome</keyword>
<feature type="compositionally biased region" description="Basic and acidic residues" evidence="1">
    <location>
        <begin position="61"/>
        <end position="70"/>
    </location>
</feature>
<evidence type="ECO:0000313" key="4">
    <source>
        <dbReference type="Proteomes" id="UP000011713"/>
    </source>
</evidence>
<feature type="signal peptide" evidence="2">
    <location>
        <begin position="1"/>
        <end position="18"/>
    </location>
</feature>
<feature type="chain" id="PRO_5004049108" description="RxLR effector candidate protein" evidence="2">
    <location>
        <begin position="19"/>
        <end position="144"/>
    </location>
</feature>
<dbReference type="InParanoid" id="M4BIQ9"/>
<dbReference type="AlphaFoldDB" id="M4BIQ9"/>
<evidence type="ECO:0008006" key="5">
    <source>
        <dbReference type="Google" id="ProtNLM"/>
    </source>
</evidence>
<organism evidence="3 4">
    <name type="scientific">Hyaloperonospora arabidopsidis (strain Emoy2)</name>
    <name type="common">Downy mildew agent</name>
    <name type="synonym">Peronospora arabidopsidis</name>
    <dbReference type="NCBI Taxonomy" id="559515"/>
    <lineage>
        <taxon>Eukaryota</taxon>
        <taxon>Sar</taxon>
        <taxon>Stramenopiles</taxon>
        <taxon>Oomycota</taxon>
        <taxon>Peronosporomycetes</taxon>
        <taxon>Peronosporales</taxon>
        <taxon>Peronosporaceae</taxon>
        <taxon>Hyaloperonospora</taxon>
    </lineage>
</organism>
<keyword evidence="2" id="KW-0732">Signal</keyword>
<reference evidence="3" key="2">
    <citation type="submission" date="2015-06" db="UniProtKB">
        <authorList>
            <consortium name="EnsemblProtists"/>
        </authorList>
    </citation>
    <scope>IDENTIFICATION</scope>
    <source>
        <strain evidence="3">Emoy2</strain>
    </source>
</reference>
<dbReference type="EnsemblProtists" id="HpaT806286">
    <property type="protein sequence ID" value="HpaP806286"/>
    <property type="gene ID" value="HpaG806286"/>
</dbReference>
<evidence type="ECO:0000256" key="2">
    <source>
        <dbReference type="SAM" id="SignalP"/>
    </source>
</evidence>
<sequence length="144" mass="16077">MRPLWPSLAFILLREAESTASGGTPITAAALNLSTISPCEEVNASVKPMPVQLQDESVDEADNKQEGKEERAVVLPPSSVLVNAVHRTRWNEWFTVPRVLPTDSFKLVKICEQTNIVTEKQLEQWLINSTCLTSSFVVMTRLRV</sequence>
<evidence type="ECO:0000256" key="1">
    <source>
        <dbReference type="SAM" id="MobiDB-lite"/>
    </source>
</evidence>
<evidence type="ECO:0000313" key="3">
    <source>
        <dbReference type="EnsemblProtists" id="HpaP806286"/>
    </source>
</evidence>
<dbReference type="EMBL" id="JH598301">
    <property type="status" value="NOT_ANNOTATED_CDS"/>
    <property type="molecule type" value="Genomic_DNA"/>
</dbReference>
<protein>
    <recommendedName>
        <fullName evidence="5">RxLR effector candidate protein</fullName>
    </recommendedName>
</protein>
<name>M4BIQ9_HYAAE</name>
<reference evidence="4" key="1">
    <citation type="journal article" date="2010" name="Science">
        <title>Signatures of adaptation to obligate biotrophy in the Hyaloperonospora arabidopsidis genome.</title>
        <authorList>
            <person name="Baxter L."/>
            <person name="Tripathy S."/>
            <person name="Ishaque N."/>
            <person name="Boot N."/>
            <person name="Cabral A."/>
            <person name="Kemen E."/>
            <person name="Thines M."/>
            <person name="Ah-Fong A."/>
            <person name="Anderson R."/>
            <person name="Badejoko W."/>
            <person name="Bittner-Eddy P."/>
            <person name="Boore J.L."/>
            <person name="Chibucos M.C."/>
            <person name="Coates M."/>
            <person name="Dehal P."/>
            <person name="Delehaunty K."/>
            <person name="Dong S."/>
            <person name="Downton P."/>
            <person name="Dumas B."/>
            <person name="Fabro G."/>
            <person name="Fronick C."/>
            <person name="Fuerstenberg S.I."/>
            <person name="Fulton L."/>
            <person name="Gaulin E."/>
            <person name="Govers F."/>
            <person name="Hughes L."/>
            <person name="Humphray S."/>
            <person name="Jiang R.H."/>
            <person name="Judelson H."/>
            <person name="Kamoun S."/>
            <person name="Kyung K."/>
            <person name="Meijer H."/>
            <person name="Minx P."/>
            <person name="Morris P."/>
            <person name="Nelson J."/>
            <person name="Phuntumart V."/>
            <person name="Qutob D."/>
            <person name="Rehmany A."/>
            <person name="Rougon-Cardoso A."/>
            <person name="Ryden P."/>
            <person name="Torto-Alalibo T."/>
            <person name="Studholme D."/>
            <person name="Wang Y."/>
            <person name="Win J."/>
            <person name="Wood J."/>
            <person name="Clifton S.W."/>
            <person name="Rogers J."/>
            <person name="Van den Ackerveken G."/>
            <person name="Jones J.D."/>
            <person name="McDowell J.M."/>
            <person name="Beynon J."/>
            <person name="Tyler B.M."/>
        </authorList>
    </citation>
    <scope>NUCLEOTIDE SEQUENCE [LARGE SCALE GENOMIC DNA]</scope>
    <source>
        <strain evidence="4">Emoy2</strain>
    </source>
</reference>
<dbReference type="VEuPathDB" id="FungiDB:HpaG806286"/>